<organism evidence="1 2">
    <name type="scientific">Mediterraneibacter butyricigenes</name>
    <dbReference type="NCBI Taxonomy" id="2316025"/>
    <lineage>
        <taxon>Bacteria</taxon>
        <taxon>Bacillati</taxon>
        <taxon>Bacillota</taxon>
        <taxon>Clostridia</taxon>
        <taxon>Lachnospirales</taxon>
        <taxon>Lachnospiraceae</taxon>
        <taxon>Mediterraneibacter</taxon>
    </lineage>
</organism>
<dbReference type="EMBL" id="BHGK01000001">
    <property type="protein sequence ID" value="GCA66161.1"/>
    <property type="molecule type" value="Genomic_DNA"/>
</dbReference>
<proteinExistence type="predicted"/>
<sequence length="134" mass="15383">MYVDYAYYSQEYGGDIPEKEYPAAERKAEAYIRKLTYVRGDIFAVENTVVKDAVCAVSDVYFIWEKNESEKTVKSENNDGYSVTYVTEQTDGQTTEELLQKKAYAAASMYLLPTGWLFRKVGCVHVDECDDYDL</sequence>
<evidence type="ECO:0000313" key="2">
    <source>
        <dbReference type="Proteomes" id="UP000265643"/>
    </source>
</evidence>
<protein>
    <submittedName>
        <fullName evidence="1">Uncharacterized protein</fullName>
    </submittedName>
</protein>
<dbReference type="AlphaFoldDB" id="A0A391NYE8"/>
<dbReference type="InterPro" id="IPR013514">
    <property type="entry name" value="DUF3199_YqbG"/>
</dbReference>
<dbReference type="CDD" id="cd08053">
    <property type="entry name" value="Yqbg"/>
    <property type="match status" value="1"/>
</dbReference>
<accession>A0A391NYE8</accession>
<gene>
    <name evidence="1" type="ORF">KGMB01110_05970</name>
</gene>
<dbReference type="Proteomes" id="UP000265643">
    <property type="component" value="Unassembled WGS sequence"/>
</dbReference>
<reference evidence="2" key="1">
    <citation type="submission" date="2018-09" db="EMBL/GenBank/DDBJ databases">
        <title>Draft Genome Sequence of Mediterraneibacter sp. KCTC 15684.</title>
        <authorList>
            <person name="Kim J.S."/>
            <person name="Han K.I."/>
            <person name="Suh M.K."/>
            <person name="Lee K.C."/>
            <person name="Eom M.K."/>
            <person name="Lee J.H."/>
            <person name="Park S.H."/>
            <person name="Kang S.W."/>
            <person name="Park J.E."/>
            <person name="Oh B.S."/>
            <person name="Yu S.Y."/>
            <person name="Choi S.H."/>
            <person name="Lee D.H."/>
            <person name="Yoon H."/>
            <person name="Kim B."/>
            <person name="Yang S.J."/>
            <person name="Lee J.S."/>
        </authorList>
    </citation>
    <scope>NUCLEOTIDE SEQUENCE [LARGE SCALE GENOMIC DNA]</scope>
    <source>
        <strain evidence="2">KCTC 15684</strain>
    </source>
</reference>
<name>A0A391NYE8_9FIRM</name>
<evidence type="ECO:0000313" key="1">
    <source>
        <dbReference type="EMBL" id="GCA66161.1"/>
    </source>
</evidence>
<keyword evidence="2" id="KW-1185">Reference proteome</keyword>
<comment type="caution">
    <text evidence="1">The sequence shown here is derived from an EMBL/GenBank/DDBJ whole genome shotgun (WGS) entry which is preliminary data.</text>
</comment>
<dbReference type="RefSeq" id="WP_119297519.1">
    <property type="nucleotide sequence ID" value="NZ_BHGK01000001.1"/>
</dbReference>